<organism evidence="2 3">
    <name type="scientific">Algoriphagus oliviformis</name>
    <dbReference type="NCBI Taxonomy" id="2811231"/>
    <lineage>
        <taxon>Bacteria</taxon>
        <taxon>Pseudomonadati</taxon>
        <taxon>Bacteroidota</taxon>
        <taxon>Cytophagia</taxon>
        <taxon>Cytophagales</taxon>
        <taxon>Cyclobacteriaceae</taxon>
        <taxon>Algoriphagus</taxon>
    </lineage>
</organism>
<keyword evidence="3" id="KW-1185">Reference proteome</keyword>
<dbReference type="EMBL" id="JAFKCT010000003">
    <property type="protein sequence ID" value="MBN7810991.1"/>
    <property type="molecule type" value="Genomic_DNA"/>
</dbReference>
<accession>A0ABS3C4A8</accession>
<evidence type="ECO:0000256" key="1">
    <source>
        <dbReference type="SAM" id="Phobius"/>
    </source>
</evidence>
<dbReference type="Proteomes" id="UP000664317">
    <property type="component" value="Unassembled WGS sequence"/>
</dbReference>
<evidence type="ECO:0000313" key="2">
    <source>
        <dbReference type="EMBL" id="MBN7810991.1"/>
    </source>
</evidence>
<feature type="transmembrane region" description="Helical" evidence="1">
    <location>
        <begin position="151"/>
        <end position="167"/>
    </location>
</feature>
<proteinExistence type="predicted"/>
<feature type="transmembrane region" description="Helical" evidence="1">
    <location>
        <begin position="78"/>
        <end position="100"/>
    </location>
</feature>
<keyword evidence="1" id="KW-0812">Transmembrane</keyword>
<gene>
    <name evidence="2" type="ORF">J0A68_08495</name>
</gene>
<sequence length="233" mass="26674">MASLRGIKGNLISYLALMLLCLAGILYGQSLEGRHQFLRVWDIATLAWMGVGIPFLFLQNSAGIPDFWETGITHRKRLLYPLLIGMVFGALDVFVFKILLHPEPYTELPPFLQPFPYSLLLYLAGAFEVEVFYRLIPLTIFLLLGKKLAQARYYSHFLWTAVILTSLREPVEQLPSGDWTIIVYSLFTGFLMNFIQAIVFTRYGFISSLTLRLGHYLLWHILLGAFVEYVELG</sequence>
<feature type="transmembrane region" description="Helical" evidence="1">
    <location>
        <begin position="12"/>
        <end position="28"/>
    </location>
</feature>
<reference evidence="2 3" key="1">
    <citation type="submission" date="2021-03" db="EMBL/GenBank/DDBJ databases">
        <title>novel species isolated from a fishpond in China.</title>
        <authorList>
            <person name="Lu H."/>
            <person name="Cai Z."/>
        </authorList>
    </citation>
    <scope>NUCLEOTIDE SEQUENCE [LARGE SCALE GENOMIC DNA]</scope>
    <source>
        <strain evidence="2 3">H41</strain>
    </source>
</reference>
<dbReference type="RefSeq" id="WP_206577778.1">
    <property type="nucleotide sequence ID" value="NZ_JAFKCT010000003.1"/>
</dbReference>
<evidence type="ECO:0000313" key="3">
    <source>
        <dbReference type="Proteomes" id="UP000664317"/>
    </source>
</evidence>
<name>A0ABS3C4A8_9BACT</name>
<feature type="transmembrane region" description="Helical" evidence="1">
    <location>
        <begin position="120"/>
        <end position="144"/>
    </location>
</feature>
<feature type="transmembrane region" description="Helical" evidence="1">
    <location>
        <begin position="40"/>
        <end position="58"/>
    </location>
</feature>
<protein>
    <recommendedName>
        <fullName evidence="4">CPBP family intramembrane metalloprotease</fullName>
    </recommendedName>
</protein>
<feature type="transmembrane region" description="Helical" evidence="1">
    <location>
        <begin position="213"/>
        <end position="230"/>
    </location>
</feature>
<keyword evidence="1" id="KW-1133">Transmembrane helix</keyword>
<evidence type="ECO:0008006" key="4">
    <source>
        <dbReference type="Google" id="ProtNLM"/>
    </source>
</evidence>
<feature type="transmembrane region" description="Helical" evidence="1">
    <location>
        <begin position="179"/>
        <end position="201"/>
    </location>
</feature>
<keyword evidence="1" id="KW-0472">Membrane</keyword>
<comment type="caution">
    <text evidence="2">The sequence shown here is derived from an EMBL/GenBank/DDBJ whole genome shotgun (WGS) entry which is preliminary data.</text>
</comment>